<dbReference type="Gene3D" id="1.20.120.1770">
    <property type="match status" value="1"/>
</dbReference>
<dbReference type="Pfam" id="PF24784">
    <property type="entry name" value="Temptin_C"/>
    <property type="match status" value="1"/>
</dbReference>
<dbReference type="InterPro" id="IPR036939">
    <property type="entry name" value="Cu2_ascorb_mOase_N_sf"/>
</dbReference>
<feature type="compositionally biased region" description="Polar residues" evidence="9">
    <location>
        <begin position="48"/>
        <end position="67"/>
    </location>
</feature>
<evidence type="ECO:0000313" key="12">
    <source>
        <dbReference type="EMBL" id="GMH58682.1"/>
    </source>
</evidence>
<evidence type="ECO:0000256" key="5">
    <source>
        <dbReference type="ARBA" id="ARBA00022989"/>
    </source>
</evidence>
<evidence type="ECO:0000256" key="3">
    <source>
        <dbReference type="ARBA" id="ARBA00022692"/>
    </source>
</evidence>
<evidence type="ECO:0000256" key="4">
    <source>
        <dbReference type="ARBA" id="ARBA00022982"/>
    </source>
</evidence>
<dbReference type="GO" id="GO:0005507">
    <property type="term" value="F:copper ion binding"/>
    <property type="evidence" value="ECO:0007669"/>
    <property type="project" value="InterPro"/>
</dbReference>
<dbReference type="SUPFAM" id="SSF49742">
    <property type="entry name" value="PHM/PNGase F"/>
    <property type="match status" value="2"/>
</dbReference>
<dbReference type="InterPro" id="IPR057626">
    <property type="entry name" value="S-S_Temptin"/>
</dbReference>
<dbReference type="InterPro" id="IPR006593">
    <property type="entry name" value="Cyt_b561/ferric_Rdtase_TM"/>
</dbReference>
<dbReference type="GO" id="GO:0016020">
    <property type="term" value="C:membrane"/>
    <property type="evidence" value="ECO:0007669"/>
    <property type="project" value="UniProtKB-SubCell"/>
</dbReference>
<accession>A0A9W7DXG7</accession>
<dbReference type="Pfam" id="PF01082">
    <property type="entry name" value="Cu2_monooxygen"/>
    <property type="match status" value="1"/>
</dbReference>
<dbReference type="PANTHER" id="PTHR10157:SF23">
    <property type="entry name" value="MOXD1 HOMOLOG 1"/>
    <property type="match status" value="1"/>
</dbReference>
<dbReference type="PANTHER" id="PTHR10157">
    <property type="entry name" value="DOPAMINE BETA HYDROXYLASE RELATED"/>
    <property type="match status" value="1"/>
</dbReference>
<sequence length="615" mass="67212">MGIKLSTATETLCRLLAMFVQKGRDSDGDGLTNGVELGDPNCIWSEGDTPSESSGLSHPGVSTGSDIQRSRDTCEGVDTKDLKLKPIDLNFPSYTIPSATTTYAKYAFDLANIMITDYPDSTHSPHYGIKFEPIVDSDQVHHMILYACDEKPTALTGSPQVIDKMPCTALRYAWAVGAKDFCLPIKTKAGNEDAIDTVVGVKVALETRWHALEIHYNNPDGLTNVVDNSGVRITFVDSGDPTTSSSDSIDFQSAGYLYMGSALPSLFVPGNQRHHHVQTPDCTFRQLPSSGVTAYAFILHAHGLGRQLWTEVSRDGEYLRDAGCDTQFDFDLQQTIGFADTFQIYDTDTFTAHCIYDSSERDYTTPGGDETENEMCINFLIYYPEVEGMQNKCLKAGHTVVPNIIEKECESGHTSGVYVYELSLPGWVVSHALLMIVSWCLLLPFGASSAGILRDRLGDPRWFKLHRGVQVLGLGLVLVAFFVAYSNVHEHFKGGSADLHKRVGTVVIVLAVLQPLNAFFRPHDKTSGVRKVWSTAHRSFGWVCVILGIVNCPLGMKGAVRAGYATNVGWLWSAFSFALVCMFVAVIILGLSSKKQKVGGTSGQADVMNKLNAGL</sequence>
<dbReference type="InterPro" id="IPR024548">
    <property type="entry name" value="Cu2_monoox_C"/>
</dbReference>
<dbReference type="InterPro" id="IPR014784">
    <property type="entry name" value="Cu2_ascorb_mOase-like_C"/>
</dbReference>
<gene>
    <name evidence="12" type="ORF">TrRE_jg6585</name>
</gene>
<feature type="transmembrane region" description="Helical" evidence="10">
    <location>
        <begin position="432"/>
        <end position="453"/>
    </location>
</feature>
<name>A0A9W7DXG7_9STRA</name>
<dbReference type="CDD" id="cd08760">
    <property type="entry name" value="Cyt_b561_FRRS1_like"/>
    <property type="match status" value="1"/>
</dbReference>
<evidence type="ECO:0000256" key="8">
    <source>
        <dbReference type="ARBA" id="ARBA00023180"/>
    </source>
</evidence>
<keyword evidence="13" id="KW-1185">Reference proteome</keyword>
<evidence type="ECO:0000256" key="6">
    <source>
        <dbReference type="ARBA" id="ARBA00023136"/>
    </source>
</evidence>
<dbReference type="OrthoDB" id="129121at2759"/>
<feature type="transmembrane region" description="Helical" evidence="10">
    <location>
        <begin position="503"/>
        <end position="520"/>
    </location>
</feature>
<keyword evidence="4" id="KW-0249">Electron transport</keyword>
<keyword evidence="7" id="KW-1015">Disulfide bond</keyword>
<feature type="transmembrane region" description="Helical" evidence="10">
    <location>
        <begin position="540"/>
        <end position="564"/>
    </location>
</feature>
<evidence type="ECO:0000256" key="1">
    <source>
        <dbReference type="ARBA" id="ARBA00004370"/>
    </source>
</evidence>
<reference evidence="12" key="1">
    <citation type="submission" date="2022-07" db="EMBL/GenBank/DDBJ databases">
        <title>Genome analysis of Parmales, a sister group of diatoms, reveals the evolutionary specialization of diatoms from phago-mixotrophs to photoautotrophs.</title>
        <authorList>
            <person name="Ban H."/>
            <person name="Sato S."/>
            <person name="Yoshikawa S."/>
            <person name="Kazumasa Y."/>
            <person name="Nakamura Y."/>
            <person name="Ichinomiya M."/>
            <person name="Saitoh K."/>
            <person name="Sato N."/>
            <person name="Blanc-Mathieu R."/>
            <person name="Endo H."/>
            <person name="Kuwata A."/>
            <person name="Ogata H."/>
        </authorList>
    </citation>
    <scope>NUCLEOTIDE SEQUENCE</scope>
</reference>
<dbReference type="Gene3D" id="2.60.120.230">
    <property type="match status" value="1"/>
</dbReference>
<dbReference type="Proteomes" id="UP001165082">
    <property type="component" value="Unassembled WGS sequence"/>
</dbReference>
<evidence type="ECO:0000256" key="9">
    <source>
        <dbReference type="SAM" id="MobiDB-lite"/>
    </source>
</evidence>
<keyword evidence="5 10" id="KW-1133">Transmembrane helix</keyword>
<proteinExistence type="predicted"/>
<dbReference type="InterPro" id="IPR000945">
    <property type="entry name" value="DBH-like"/>
</dbReference>
<feature type="transmembrane region" description="Helical" evidence="10">
    <location>
        <begin position="570"/>
        <end position="591"/>
    </location>
</feature>
<dbReference type="InterPro" id="IPR000323">
    <property type="entry name" value="Cu2_ascorb_mOase_N"/>
</dbReference>
<dbReference type="Pfam" id="PF03188">
    <property type="entry name" value="Cytochrom_B561"/>
    <property type="match status" value="1"/>
</dbReference>
<comment type="caution">
    <text evidence="12">The sequence shown here is derived from an EMBL/GenBank/DDBJ whole genome shotgun (WGS) entry which is preliminary data.</text>
</comment>
<dbReference type="AlphaFoldDB" id="A0A9W7DXG7"/>
<dbReference type="GO" id="GO:0004500">
    <property type="term" value="F:dopamine beta-monooxygenase activity"/>
    <property type="evidence" value="ECO:0007669"/>
    <property type="project" value="InterPro"/>
</dbReference>
<dbReference type="Gene3D" id="2.60.120.310">
    <property type="entry name" value="Copper type II, ascorbate-dependent monooxygenase, N-terminal domain"/>
    <property type="match status" value="1"/>
</dbReference>
<feature type="transmembrane region" description="Helical" evidence="10">
    <location>
        <begin position="465"/>
        <end position="483"/>
    </location>
</feature>
<dbReference type="EMBL" id="BRXZ01002272">
    <property type="protein sequence ID" value="GMH58682.1"/>
    <property type="molecule type" value="Genomic_DNA"/>
</dbReference>
<evidence type="ECO:0000256" key="10">
    <source>
        <dbReference type="SAM" id="Phobius"/>
    </source>
</evidence>
<evidence type="ECO:0000259" key="11">
    <source>
        <dbReference type="PROSITE" id="PS50939"/>
    </source>
</evidence>
<dbReference type="InterPro" id="IPR008977">
    <property type="entry name" value="PHM/PNGase_F_dom_sf"/>
</dbReference>
<feature type="domain" description="Cytochrome b561" evidence="11">
    <location>
        <begin position="401"/>
        <end position="593"/>
    </location>
</feature>
<protein>
    <recommendedName>
        <fullName evidence="11">Cytochrome b561 domain-containing protein</fullName>
    </recommendedName>
</protein>
<dbReference type="PROSITE" id="PS50939">
    <property type="entry name" value="CYTOCHROME_B561"/>
    <property type="match status" value="1"/>
</dbReference>
<keyword evidence="3 10" id="KW-0812">Transmembrane</keyword>
<organism evidence="12 13">
    <name type="scientific">Triparma retinervis</name>
    <dbReference type="NCBI Taxonomy" id="2557542"/>
    <lineage>
        <taxon>Eukaryota</taxon>
        <taxon>Sar</taxon>
        <taxon>Stramenopiles</taxon>
        <taxon>Ochrophyta</taxon>
        <taxon>Bolidophyceae</taxon>
        <taxon>Parmales</taxon>
        <taxon>Triparmaceae</taxon>
        <taxon>Triparma</taxon>
    </lineage>
</organism>
<dbReference type="Pfam" id="PF03712">
    <property type="entry name" value="Cu2_monoox_C"/>
    <property type="match status" value="1"/>
</dbReference>
<keyword evidence="6 10" id="KW-0472">Membrane</keyword>
<comment type="subcellular location">
    <subcellularLocation>
        <location evidence="1">Membrane</location>
    </subcellularLocation>
</comment>
<evidence type="ECO:0000256" key="2">
    <source>
        <dbReference type="ARBA" id="ARBA00022448"/>
    </source>
</evidence>
<evidence type="ECO:0000256" key="7">
    <source>
        <dbReference type="ARBA" id="ARBA00023157"/>
    </source>
</evidence>
<keyword evidence="2" id="KW-0813">Transport</keyword>
<keyword evidence="8" id="KW-0325">Glycoprotein</keyword>
<evidence type="ECO:0000313" key="13">
    <source>
        <dbReference type="Proteomes" id="UP001165082"/>
    </source>
</evidence>
<feature type="region of interest" description="Disordered" evidence="9">
    <location>
        <begin position="39"/>
        <end position="72"/>
    </location>
</feature>
<dbReference type="SMART" id="SM00665">
    <property type="entry name" value="B561"/>
    <property type="match status" value="1"/>
</dbReference>